<evidence type="ECO:0000313" key="1">
    <source>
        <dbReference type="EMBL" id="CAA9999380.1"/>
    </source>
</evidence>
<reference evidence="1 2" key="1">
    <citation type="submission" date="2020-02" db="EMBL/GenBank/DDBJ databases">
        <authorList>
            <person name="Ferguson B K."/>
        </authorList>
    </citation>
    <scope>NUCLEOTIDE SEQUENCE [LARGE SCALE GENOMIC DNA]</scope>
</reference>
<proteinExistence type="predicted"/>
<evidence type="ECO:0000313" key="2">
    <source>
        <dbReference type="Proteomes" id="UP000479000"/>
    </source>
</evidence>
<gene>
    <name evidence="1" type="ORF">NTEN_LOCUS5663</name>
</gene>
<name>A0A6H5G9B5_9HEMI</name>
<dbReference type="AlphaFoldDB" id="A0A6H5G9B5"/>
<accession>A0A6H5G9B5</accession>
<dbReference type="EMBL" id="CADCXU010008716">
    <property type="protein sequence ID" value="CAA9999380.1"/>
    <property type="molecule type" value="Genomic_DNA"/>
</dbReference>
<dbReference type="Proteomes" id="UP000479000">
    <property type="component" value="Unassembled WGS sequence"/>
</dbReference>
<protein>
    <submittedName>
        <fullName evidence="1">Uncharacterized protein</fullName>
    </submittedName>
</protein>
<keyword evidence="2" id="KW-1185">Reference proteome</keyword>
<organism evidence="1 2">
    <name type="scientific">Nesidiocoris tenuis</name>
    <dbReference type="NCBI Taxonomy" id="355587"/>
    <lineage>
        <taxon>Eukaryota</taxon>
        <taxon>Metazoa</taxon>
        <taxon>Ecdysozoa</taxon>
        <taxon>Arthropoda</taxon>
        <taxon>Hexapoda</taxon>
        <taxon>Insecta</taxon>
        <taxon>Pterygota</taxon>
        <taxon>Neoptera</taxon>
        <taxon>Paraneoptera</taxon>
        <taxon>Hemiptera</taxon>
        <taxon>Heteroptera</taxon>
        <taxon>Panheteroptera</taxon>
        <taxon>Cimicomorpha</taxon>
        <taxon>Miridae</taxon>
        <taxon>Dicyphina</taxon>
        <taxon>Nesidiocoris</taxon>
    </lineage>
</organism>
<sequence length="113" mass="13125">MFFGKTPYRMVSQAGNPGKMLKIQVHGITSKIGHFWKKCADDVESAKSDFLDKRYSSDSHFRRAHSTSFSRYTFSRESQFSSRTDATLQSSRYFNSKGHTKFKKKVIARERVQ</sequence>